<dbReference type="PANTHER" id="PTHR24198:SF165">
    <property type="entry name" value="ANKYRIN REPEAT-CONTAINING PROTEIN-RELATED"/>
    <property type="match status" value="1"/>
</dbReference>
<dbReference type="VEuPathDB" id="VectorBase:AFUN2_001258"/>
<keyword evidence="2 3" id="KW-0040">ANK repeat</keyword>
<name>A0A182RYE7_ANOFN</name>
<dbReference type="VEuPathDB" id="VectorBase:AFUN011320"/>
<protein>
    <submittedName>
        <fullName evidence="4">Uncharacterized protein</fullName>
    </submittedName>
</protein>
<feature type="repeat" description="ANK" evidence="3">
    <location>
        <begin position="638"/>
        <end position="670"/>
    </location>
</feature>
<dbReference type="Pfam" id="PF12796">
    <property type="entry name" value="Ank_2"/>
    <property type="match status" value="3"/>
</dbReference>
<proteinExistence type="predicted"/>
<dbReference type="SMART" id="SM00248">
    <property type="entry name" value="ANK"/>
    <property type="match status" value="9"/>
</dbReference>
<dbReference type="PROSITE" id="PS50297">
    <property type="entry name" value="ANK_REP_REGION"/>
    <property type="match status" value="2"/>
</dbReference>
<evidence type="ECO:0000313" key="4">
    <source>
        <dbReference type="EnsemblMetazoa" id="AFUN011320-PA"/>
    </source>
</evidence>
<evidence type="ECO:0000256" key="2">
    <source>
        <dbReference type="ARBA" id="ARBA00023043"/>
    </source>
</evidence>
<evidence type="ECO:0000256" key="1">
    <source>
        <dbReference type="ARBA" id="ARBA00022737"/>
    </source>
</evidence>
<evidence type="ECO:0000256" key="3">
    <source>
        <dbReference type="PROSITE-ProRule" id="PRU00023"/>
    </source>
</evidence>
<feature type="repeat" description="ANK" evidence="3">
    <location>
        <begin position="776"/>
        <end position="808"/>
    </location>
</feature>
<dbReference type="InterPro" id="IPR036770">
    <property type="entry name" value="Ankyrin_rpt-contain_sf"/>
</dbReference>
<reference evidence="4" key="1">
    <citation type="submission" date="2020-05" db="UniProtKB">
        <authorList>
            <consortium name="EnsemblMetazoa"/>
        </authorList>
    </citation>
    <scope>IDENTIFICATION</scope>
    <source>
        <strain evidence="4">FUMOZ</strain>
    </source>
</reference>
<dbReference type="PROSITE" id="PS50088">
    <property type="entry name" value="ANK_REPEAT"/>
    <property type="match status" value="2"/>
</dbReference>
<keyword evidence="1" id="KW-0677">Repeat</keyword>
<dbReference type="Gene3D" id="1.25.40.20">
    <property type="entry name" value="Ankyrin repeat-containing domain"/>
    <property type="match status" value="4"/>
</dbReference>
<dbReference type="EnsemblMetazoa" id="AFUN011320-RA">
    <property type="protein sequence ID" value="AFUN011320-PA"/>
    <property type="gene ID" value="AFUN011320"/>
</dbReference>
<dbReference type="STRING" id="62324.A0A182RYE7"/>
<dbReference type="InterPro" id="IPR002110">
    <property type="entry name" value="Ankyrin_rpt"/>
</dbReference>
<organism evidence="4">
    <name type="scientific">Anopheles funestus</name>
    <name type="common">African malaria mosquito</name>
    <dbReference type="NCBI Taxonomy" id="62324"/>
    <lineage>
        <taxon>Eukaryota</taxon>
        <taxon>Metazoa</taxon>
        <taxon>Ecdysozoa</taxon>
        <taxon>Arthropoda</taxon>
        <taxon>Hexapoda</taxon>
        <taxon>Insecta</taxon>
        <taxon>Pterygota</taxon>
        <taxon>Neoptera</taxon>
        <taxon>Endopterygota</taxon>
        <taxon>Diptera</taxon>
        <taxon>Nematocera</taxon>
        <taxon>Culicoidea</taxon>
        <taxon>Culicidae</taxon>
        <taxon>Anophelinae</taxon>
        <taxon>Anopheles</taxon>
    </lineage>
</organism>
<accession>A0A182RYE7</accession>
<dbReference type="SUPFAM" id="SSF48403">
    <property type="entry name" value="Ankyrin repeat"/>
    <property type="match status" value="2"/>
</dbReference>
<dbReference type="AlphaFoldDB" id="A0A182RYE7"/>
<dbReference type="PANTHER" id="PTHR24198">
    <property type="entry name" value="ANKYRIN REPEAT AND PROTEIN KINASE DOMAIN-CONTAINING PROTEIN"/>
    <property type="match status" value="1"/>
</dbReference>
<sequence>MVATVPLVLLIDHAITDNGSDFIAQTLVQFLKAIDVASIRQRITVWIVGDDLLWTQVATSCKHVAIKHSMPKLEEEQWKECLSRMVGKSNEDMTSLTEAIISSNSQKVGPDLFGNLFILTVLAEAVNDNVDSEEHGKRSYWWIDAMERYIWKRIAPPESKELEELERCCYERVCIDSTDHTKHFSIRSPIKHRTVQMLMAAKYLAKHPHLINRENYRRIGYDLIDLLLFRHSSVAIAVLHHDVETVRHTAQEELRSISDCLQRNLLHVVHNSKEIADILLSAGISLDQQCDAQLNNWTPLQVALDRSDWPFVNRLLLKGAKLSSNEKNLHCMPLSKLAEVFCDCISDNCTALIEWILENRPDYQINQRNIYTLSVYEEFDTDLLFRLLKLAQEQGLPTREPPFRYIFDNSALDNAVEDDRIELAMFLVQRLSFEPTNEFLDLRAQYEQNPQLKEYKKMFELCKAGELAQVRIMIEDEGLDPQYKYDGSNLFIQAASSGNLELVRYLFEAHGFNERLDDCDDLGCSATSQALIEGHQAIVQFLLDNNATVKPSWINNCPNQLPDDAVEVDTEDFLSLINCRREKLERLTVNYGRYEHGELLLHCYIRYADEPDEDTFRFLLSQYDNVDVRTDVTSDQRLGETPLHIALQNGNKTCREILLKAGANVHAKSLQHELTSLHYAIMGSADKSLIQRLIEVYDFDVNVRDARGRTISFYMPLNIDLYRWLIDEYQFDPCARDNNGQTVLHHRVIRNSFFARAEIEYLLKMPEFFQSSTDKRGRFPLHYAVEANNLSIVRLLAKYHPDLHNIPDCDGHTALQIAHNLKYSTICDFFSKLDE</sequence>